<dbReference type="RefSeq" id="WP_259660688.1">
    <property type="nucleotide sequence ID" value="NZ_JAHXRI010000006.1"/>
</dbReference>
<protein>
    <submittedName>
        <fullName evidence="1">Uncharacterized protein</fullName>
    </submittedName>
</protein>
<evidence type="ECO:0000313" key="2">
    <source>
        <dbReference type="Proteomes" id="UP000739565"/>
    </source>
</evidence>
<dbReference type="AlphaFoldDB" id="A0A953N9Q1"/>
<sequence>MQKKYLVAHSVENQEQNRCVDIIQDLNGMFRFQEWRREPEDMSGWILMLDSAPKSFNSKTEAITTAKRVISWFDALNS</sequence>
<dbReference type="EMBL" id="JAHXRI010000006">
    <property type="protein sequence ID" value="MBZ1350307.1"/>
    <property type="molecule type" value="Genomic_DNA"/>
</dbReference>
<accession>A0A953N9Q1</accession>
<reference evidence="1" key="1">
    <citation type="submission" date="2021-07" db="EMBL/GenBank/DDBJ databases">
        <title>New genus and species of the family Alcaligenaceae.</title>
        <authorList>
            <person name="Hahn M.W."/>
        </authorList>
    </citation>
    <scope>NUCLEOTIDE SEQUENCE</scope>
    <source>
        <strain evidence="1">LF4-65</strain>
    </source>
</reference>
<gene>
    <name evidence="1" type="ORF">KZZ10_06570</name>
</gene>
<comment type="caution">
    <text evidence="1">The sequence shown here is derived from an EMBL/GenBank/DDBJ whole genome shotgun (WGS) entry which is preliminary data.</text>
</comment>
<keyword evidence="2" id="KW-1185">Reference proteome</keyword>
<organism evidence="1 2">
    <name type="scientific">Zwartia hollandica</name>
    <dbReference type="NCBI Taxonomy" id="324606"/>
    <lineage>
        <taxon>Bacteria</taxon>
        <taxon>Pseudomonadati</taxon>
        <taxon>Pseudomonadota</taxon>
        <taxon>Betaproteobacteria</taxon>
        <taxon>Burkholderiales</taxon>
        <taxon>Alcaligenaceae</taxon>
        <taxon>Zwartia</taxon>
    </lineage>
</organism>
<evidence type="ECO:0000313" key="1">
    <source>
        <dbReference type="EMBL" id="MBZ1350307.1"/>
    </source>
</evidence>
<dbReference type="Proteomes" id="UP000739565">
    <property type="component" value="Unassembled WGS sequence"/>
</dbReference>
<name>A0A953N9Q1_9BURK</name>
<proteinExistence type="predicted"/>